<dbReference type="InterPro" id="IPR050267">
    <property type="entry name" value="Anti-sigma-factor_SerPK"/>
</dbReference>
<dbReference type="PANTHER" id="PTHR35526">
    <property type="entry name" value="ANTI-SIGMA-F FACTOR RSBW-RELATED"/>
    <property type="match status" value="1"/>
</dbReference>
<keyword evidence="4" id="KW-1185">Reference proteome</keyword>
<dbReference type="Gene3D" id="3.30.565.10">
    <property type="entry name" value="Histidine kinase-like ATPase, C-terminal domain"/>
    <property type="match status" value="1"/>
</dbReference>
<evidence type="ECO:0000313" key="4">
    <source>
        <dbReference type="Proteomes" id="UP001517376"/>
    </source>
</evidence>
<organism evidence="3 4">
    <name type="scientific">Paragemmobacter ruber</name>
    <dbReference type="NCBI Taxonomy" id="1985673"/>
    <lineage>
        <taxon>Bacteria</taxon>
        <taxon>Pseudomonadati</taxon>
        <taxon>Pseudomonadota</taxon>
        <taxon>Alphaproteobacteria</taxon>
        <taxon>Rhodobacterales</taxon>
        <taxon>Paracoccaceae</taxon>
        <taxon>Paragemmobacter</taxon>
    </lineage>
</organism>
<proteinExistence type="predicted"/>
<protein>
    <submittedName>
        <fullName evidence="3">ATP-binding protein</fullName>
    </submittedName>
</protein>
<dbReference type="InterPro" id="IPR003594">
    <property type="entry name" value="HATPase_dom"/>
</dbReference>
<dbReference type="PANTHER" id="PTHR35526:SF3">
    <property type="entry name" value="ANTI-SIGMA-F FACTOR RSBW"/>
    <property type="match status" value="1"/>
</dbReference>
<evidence type="ECO:0000256" key="1">
    <source>
        <dbReference type="ARBA" id="ARBA00022527"/>
    </source>
</evidence>
<dbReference type="CDD" id="cd16936">
    <property type="entry name" value="HATPase_RsbW-like"/>
    <property type="match status" value="1"/>
</dbReference>
<keyword evidence="3" id="KW-0067">ATP-binding</keyword>
<evidence type="ECO:0000259" key="2">
    <source>
        <dbReference type="Pfam" id="PF13581"/>
    </source>
</evidence>
<keyword evidence="1" id="KW-0723">Serine/threonine-protein kinase</keyword>
<keyword evidence="1" id="KW-0808">Transferase</keyword>
<dbReference type="Proteomes" id="UP001517376">
    <property type="component" value="Unassembled WGS sequence"/>
</dbReference>
<dbReference type="Pfam" id="PF13581">
    <property type="entry name" value="HATPase_c_2"/>
    <property type="match status" value="1"/>
</dbReference>
<evidence type="ECO:0000313" key="3">
    <source>
        <dbReference type="EMBL" id="NBE07101.1"/>
    </source>
</evidence>
<name>A0ABW9Y3N5_9RHOB</name>
<keyword evidence="3" id="KW-0547">Nucleotide-binding</keyword>
<keyword evidence="1" id="KW-0418">Kinase</keyword>
<sequence>MRRRERHVIAADPGAVRALLTALAEGPELAGLSEEERDCTLLVLAEVLNNVVEHGYGGDPGWIGVSPGLQRSGRDWRIVDRALHPPPSACLGAAMPEVAAEGGFGWPLIRALTDRLELRRRGGFNVVTVQVRPARL</sequence>
<dbReference type="RefSeq" id="WP_161766041.1">
    <property type="nucleotide sequence ID" value="NZ_JAAATW010000001.1"/>
</dbReference>
<dbReference type="InterPro" id="IPR036890">
    <property type="entry name" value="HATPase_C_sf"/>
</dbReference>
<reference evidence="4" key="1">
    <citation type="submission" date="2020-01" db="EMBL/GenBank/DDBJ databases">
        <title>Sphingomonas sp. strain CSW-10.</title>
        <authorList>
            <person name="Chen W.-M."/>
        </authorList>
    </citation>
    <scope>NUCLEOTIDE SEQUENCE [LARGE SCALE GENOMIC DNA]</scope>
    <source>
        <strain evidence="4">CCP-1</strain>
    </source>
</reference>
<comment type="caution">
    <text evidence="3">The sequence shown here is derived from an EMBL/GenBank/DDBJ whole genome shotgun (WGS) entry which is preliminary data.</text>
</comment>
<accession>A0ABW9Y3N5</accession>
<gene>
    <name evidence="3" type="ORF">GU920_06110</name>
</gene>
<dbReference type="EMBL" id="JAAATW010000001">
    <property type="protein sequence ID" value="NBE07101.1"/>
    <property type="molecule type" value="Genomic_DNA"/>
</dbReference>
<feature type="domain" description="Histidine kinase/HSP90-like ATPase" evidence="2">
    <location>
        <begin position="9"/>
        <end position="130"/>
    </location>
</feature>
<dbReference type="GO" id="GO:0005524">
    <property type="term" value="F:ATP binding"/>
    <property type="evidence" value="ECO:0007669"/>
    <property type="project" value="UniProtKB-KW"/>
</dbReference>